<accession>A0A0K2UPJ1</accession>
<protein>
    <submittedName>
        <fullName evidence="1">Uncharacterized protein</fullName>
    </submittedName>
</protein>
<dbReference type="AlphaFoldDB" id="A0A0K2UPJ1"/>
<proteinExistence type="predicted"/>
<dbReference type="EMBL" id="HACA01022828">
    <property type="protein sequence ID" value="CDW40189.1"/>
    <property type="molecule type" value="Transcribed_RNA"/>
</dbReference>
<evidence type="ECO:0000313" key="1">
    <source>
        <dbReference type="EMBL" id="CDW40189.1"/>
    </source>
</evidence>
<organism evidence="1">
    <name type="scientific">Lepeophtheirus salmonis</name>
    <name type="common">Salmon louse</name>
    <name type="synonym">Caligus salmonis</name>
    <dbReference type="NCBI Taxonomy" id="72036"/>
    <lineage>
        <taxon>Eukaryota</taxon>
        <taxon>Metazoa</taxon>
        <taxon>Ecdysozoa</taxon>
        <taxon>Arthropoda</taxon>
        <taxon>Crustacea</taxon>
        <taxon>Multicrustacea</taxon>
        <taxon>Hexanauplia</taxon>
        <taxon>Copepoda</taxon>
        <taxon>Siphonostomatoida</taxon>
        <taxon>Caligidae</taxon>
        <taxon>Lepeophtheirus</taxon>
    </lineage>
</organism>
<reference evidence="1" key="1">
    <citation type="submission" date="2014-05" db="EMBL/GenBank/DDBJ databases">
        <authorList>
            <person name="Chronopoulou M."/>
        </authorList>
    </citation>
    <scope>NUCLEOTIDE SEQUENCE</scope>
    <source>
        <tissue evidence="1">Whole organism</tissue>
    </source>
</reference>
<sequence length="44" mass="5312">GECPGFILYCWNPSHFQVARFFNFIKLKFKNIFNICRIEEIKSI</sequence>
<feature type="non-terminal residue" evidence="1">
    <location>
        <position position="1"/>
    </location>
</feature>
<name>A0A0K2UPJ1_LEPSM</name>